<accession>A0A0A7PIS8</accession>
<dbReference type="AlphaFoldDB" id="A0A0A7PIS8"/>
<protein>
    <submittedName>
        <fullName evidence="1">Uncharacterized protein</fullName>
    </submittedName>
</protein>
<evidence type="ECO:0000313" key="1">
    <source>
        <dbReference type="EMBL" id="AJA10026.1"/>
    </source>
</evidence>
<dbReference type="HOGENOM" id="CLU_1239480_0_0_5"/>
<name>A0A0A7PIS8_9SPHN</name>
<dbReference type="OrthoDB" id="7594769at2"/>
<dbReference type="RefSeq" id="WP_039576213.1">
    <property type="nucleotide sequence ID" value="NZ_CP009122.1"/>
</dbReference>
<reference evidence="1 2" key="1">
    <citation type="journal article" date="2015" name="Int. J. Syst. Evol. Microbiol.">
        <title>Description of Sphingopyxis fribergensis sp. nov. - a soil bacterium with the ability to degrade styrene and phenylacetic acid.</title>
        <authorList>
            <person name="Oelschlagel M."/>
            <person name="Ruckert C."/>
            <person name="Kalinowski J."/>
            <person name="Schmidt G."/>
            <person name="Schlomann M."/>
            <person name="Tischler D."/>
        </authorList>
    </citation>
    <scope>NUCLEOTIDE SEQUENCE [LARGE SCALE GENOMIC DNA]</scope>
    <source>
        <strain evidence="1 2">Kp5.2</strain>
    </source>
</reference>
<keyword evidence="2" id="KW-1185">Reference proteome</keyword>
<gene>
    <name evidence="1" type="ORF">SKP52_15740</name>
</gene>
<proteinExistence type="predicted"/>
<dbReference type="KEGG" id="sphk:SKP52_15740"/>
<dbReference type="STRING" id="1515612.SKP52_15740"/>
<dbReference type="EMBL" id="CP009122">
    <property type="protein sequence ID" value="AJA10026.1"/>
    <property type="molecule type" value="Genomic_DNA"/>
</dbReference>
<sequence length="223" mass="24803">MATAFAQDRAPETVIDRTLILSPKQLWPDLAKCPDWPALRPTERYDGPRGKAGAEARLEAIAQYLNRGPGKLRKPTTDECDSEFSRVFRRSGSTWHHLGINELSALGMMTEGEAGLMVEACHLRGYLLKLETREADEVKAKEQQRLSAARRTLESYRADAPARVEEIASLAEAVARHQQRIDDEAAFQRSAMLRQSMEGWHSQAVAAAHELGLSVPDAPVFVI</sequence>
<organism evidence="1 2">
    <name type="scientific">Sphingopyxis fribergensis</name>
    <dbReference type="NCBI Taxonomy" id="1515612"/>
    <lineage>
        <taxon>Bacteria</taxon>
        <taxon>Pseudomonadati</taxon>
        <taxon>Pseudomonadota</taxon>
        <taxon>Alphaproteobacteria</taxon>
        <taxon>Sphingomonadales</taxon>
        <taxon>Sphingomonadaceae</taxon>
        <taxon>Sphingopyxis</taxon>
    </lineage>
</organism>
<evidence type="ECO:0000313" key="2">
    <source>
        <dbReference type="Proteomes" id="UP000030907"/>
    </source>
</evidence>
<dbReference type="Proteomes" id="UP000030907">
    <property type="component" value="Chromosome"/>
</dbReference>